<name>A0A1I5DMS4_9FLAO</name>
<dbReference type="STRING" id="649333.SAMN04487989_10924"/>
<dbReference type="OrthoDB" id="1117610at2"/>
<feature type="signal peptide" evidence="1">
    <location>
        <begin position="1"/>
        <end position="24"/>
    </location>
</feature>
<dbReference type="Proteomes" id="UP000198705">
    <property type="component" value="Unassembled WGS sequence"/>
</dbReference>
<accession>A0A1I5DMS4</accession>
<gene>
    <name evidence="2" type="ORF">SAMN04487989_10924</name>
</gene>
<organism evidence="2 3">
    <name type="scientific">Bizionia echini</name>
    <dbReference type="NCBI Taxonomy" id="649333"/>
    <lineage>
        <taxon>Bacteria</taxon>
        <taxon>Pseudomonadati</taxon>
        <taxon>Bacteroidota</taxon>
        <taxon>Flavobacteriia</taxon>
        <taxon>Flavobacteriales</taxon>
        <taxon>Flavobacteriaceae</taxon>
        <taxon>Bizionia</taxon>
    </lineage>
</organism>
<dbReference type="EMBL" id="FOVN01000009">
    <property type="protein sequence ID" value="SFO00523.1"/>
    <property type="molecule type" value="Genomic_DNA"/>
</dbReference>
<evidence type="ECO:0000313" key="3">
    <source>
        <dbReference type="Proteomes" id="UP000198705"/>
    </source>
</evidence>
<dbReference type="Pfam" id="PF04338">
    <property type="entry name" value="DUF481"/>
    <property type="match status" value="1"/>
</dbReference>
<reference evidence="3" key="1">
    <citation type="submission" date="2016-10" db="EMBL/GenBank/DDBJ databases">
        <authorList>
            <person name="Varghese N."/>
            <person name="Submissions S."/>
        </authorList>
    </citation>
    <scope>NUCLEOTIDE SEQUENCE [LARGE SCALE GENOMIC DNA]</scope>
    <source>
        <strain evidence="3">DSM 23925</strain>
    </source>
</reference>
<feature type="chain" id="PRO_5011459237" evidence="1">
    <location>
        <begin position="25"/>
        <end position="344"/>
    </location>
</feature>
<proteinExistence type="predicted"/>
<dbReference type="InterPro" id="IPR007433">
    <property type="entry name" value="DUF481"/>
</dbReference>
<keyword evidence="3" id="KW-1185">Reference proteome</keyword>
<dbReference type="RefSeq" id="WP_092210014.1">
    <property type="nucleotide sequence ID" value="NZ_FOVN01000009.1"/>
</dbReference>
<evidence type="ECO:0000313" key="2">
    <source>
        <dbReference type="EMBL" id="SFO00523.1"/>
    </source>
</evidence>
<dbReference type="AlphaFoldDB" id="A0A1I5DMS4"/>
<keyword evidence="1" id="KW-0732">Signal</keyword>
<evidence type="ECO:0000256" key="1">
    <source>
        <dbReference type="SAM" id="SignalP"/>
    </source>
</evidence>
<protein>
    <submittedName>
        <fullName evidence="2">Putative salt-induced outer membrane protein YdiY</fullName>
    </submittedName>
</protein>
<sequence>MLKKYPVNNLIVFLFFIVSQFSWSQNDTIVLNNNDKLIGEIKAMDRGVVTVETDYSDSDFKITWIDIKSVKSTQIFLLTLSSGKRINSSLTTKDDNLGQVTITENGTELTIPISDIVYIKPVKDNFLSRIVASVSVGYNITKSNNLSQFSVNSNLSYTAYKWLLTGSYNSVRSNQDDIEETQRTDASIGFKYFMKRDWFYSTEANFLSNDEQKLKLRSTIKGGLGKYFIHSNKLFFGGGFGLAWNNEQYNDVTDANRNSLEAYGNLTLNMFDFSDFSLNTDLTFYPSLTEGGRYRADYNLNLKYDLPLDFFIKLGLTYNYDSKPVEGASVSDYVFQSTFGWEFN</sequence>